<organism evidence="2">
    <name type="scientific">marine sediment metagenome</name>
    <dbReference type="NCBI Taxonomy" id="412755"/>
    <lineage>
        <taxon>unclassified sequences</taxon>
        <taxon>metagenomes</taxon>
        <taxon>ecological metagenomes</taxon>
    </lineage>
</organism>
<feature type="domain" description="Fungal lipase-type" evidence="1">
    <location>
        <begin position="71"/>
        <end position="194"/>
    </location>
</feature>
<dbReference type="InterPro" id="IPR051218">
    <property type="entry name" value="Sec_MonoDiacylglyc_Lipase"/>
</dbReference>
<dbReference type="InterPro" id="IPR029058">
    <property type="entry name" value="AB_hydrolase_fold"/>
</dbReference>
<dbReference type="CDD" id="cd00519">
    <property type="entry name" value="Lipase_3"/>
    <property type="match status" value="1"/>
</dbReference>
<dbReference type="PANTHER" id="PTHR45856:SF11">
    <property type="entry name" value="FUNGAL LIPASE-LIKE DOMAIN-CONTAINING PROTEIN"/>
    <property type="match status" value="1"/>
</dbReference>
<evidence type="ECO:0000313" key="2">
    <source>
        <dbReference type="EMBL" id="KKK65284.1"/>
    </source>
</evidence>
<feature type="non-terminal residue" evidence="2">
    <location>
        <position position="217"/>
    </location>
</feature>
<dbReference type="Pfam" id="PF01764">
    <property type="entry name" value="Lipase_3"/>
    <property type="match status" value="1"/>
</dbReference>
<dbReference type="EMBL" id="LAZR01060632">
    <property type="protein sequence ID" value="KKK65284.1"/>
    <property type="molecule type" value="Genomic_DNA"/>
</dbReference>
<sequence>MAMNREYVPESPLTPSGRATYATLAELSWWAYETPETIHKQFPDAEFFNHIQSDTQFVAFPNQPHPGILAIAVRGTGVSSGWSWTDIFRNAKIFMRSWRGPKGTKVHRGYGDAVEAIQEIVENRIKGADRVIFTGHSLGGSVLTGILSYKACVYRKIHGVSFGAPSFGNKKYYKSIQPRLHRVVFHNDIAPKHPRGWMSYYQPGRWRISHEGVITWG</sequence>
<reference evidence="2" key="1">
    <citation type="journal article" date="2015" name="Nature">
        <title>Complex archaea that bridge the gap between prokaryotes and eukaryotes.</title>
        <authorList>
            <person name="Spang A."/>
            <person name="Saw J.H."/>
            <person name="Jorgensen S.L."/>
            <person name="Zaremba-Niedzwiedzka K."/>
            <person name="Martijn J."/>
            <person name="Lind A.E."/>
            <person name="van Eijk R."/>
            <person name="Schleper C."/>
            <person name="Guy L."/>
            <person name="Ettema T.J."/>
        </authorList>
    </citation>
    <scope>NUCLEOTIDE SEQUENCE</scope>
</reference>
<dbReference type="SUPFAM" id="SSF53474">
    <property type="entry name" value="alpha/beta-Hydrolases"/>
    <property type="match status" value="1"/>
</dbReference>
<proteinExistence type="predicted"/>
<accession>A0A0F8ZFP0</accession>
<gene>
    <name evidence="2" type="ORF">LCGC14_2975710</name>
</gene>
<dbReference type="InterPro" id="IPR002921">
    <property type="entry name" value="Fungal_lipase-type"/>
</dbReference>
<evidence type="ECO:0000259" key="1">
    <source>
        <dbReference type="Pfam" id="PF01764"/>
    </source>
</evidence>
<dbReference type="GO" id="GO:0006629">
    <property type="term" value="P:lipid metabolic process"/>
    <property type="evidence" value="ECO:0007669"/>
    <property type="project" value="InterPro"/>
</dbReference>
<dbReference type="PANTHER" id="PTHR45856">
    <property type="entry name" value="ALPHA/BETA-HYDROLASES SUPERFAMILY PROTEIN"/>
    <property type="match status" value="1"/>
</dbReference>
<protein>
    <recommendedName>
        <fullName evidence="1">Fungal lipase-type domain-containing protein</fullName>
    </recommendedName>
</protein>
<dbReference type="AlphaFoldDB" id="A0A0F8ZFP0"/>
<name>A0A0F8ZFP0_9ZZZZ</name>
<comment type="caution">
    <text evidence="2">The sequence shown here is derived from an EMBL/GenBank/DDBJ whole genome shotgun (WGS) entry which is preliminary data.</text>
</comment>
<dbReference type="Gene3D" id="3.40.50.1820">
    <property type="entry name" value="alpha/beta hydrolase"/>
    <property type="match status" value="1"/>
</dbReference>